<evidence type="ECO:0000256" key="1">
    <source>
        <dbReference type="SAM" id="MobiDB-lite"/>
    </source>
</evidence>
<dbReference type="NCBIfam" id="NF040572">
    <property type="entry name" value="heme_bind_FMP"/>
    <property type="match status" value="1"/>
</dbReference>
<sequence length="405" mass="42398">MTNPVPTTTRTADLTRDFTWGQVPAQPEKPTVEAFAVAQPLPPLGPLAPIAGTTFRGKGFNTIFRPQNFAKSPTPLPVAPDRTSGKNPDDNILELNLTEEILEFSSPLGSVPNRGMVQGDIALNGVPYVQRINDVTVPGRTVGIHFEPGVLLNVPQTDDPTEPSTVVRMASIPHGTTIEAQGTSINAPQPKIDPVDITPFPVGNPTGRLVGVFSSQDADNNATFRIPQDLAPFKANGTITKEILADPTTVLRDRIAPQTITSTFVIFLDSDAANPLLGTPAVAGLVGGGTDNIAFLEGTGNGPNADAAEMSSIFWIETVAEQIKVPALLPGESVTVAGADSAGDGLVPGFTVTATAAVAEGTVLDVTYTQVQYTQLVHLNFNGLTWPHVSVATLIPADPVAISTP</sequence>
<evidence type="ECO:0000313" key="3">
    <source>
        <dbReference type="Proteomes" id="UP001199469"/>
    </source>
</evidence>
<organism evidence="2 3">
    <name type="scientific">Actinomycetospora endophytica</name>
    <dbReference type="NCBI Taxonomy" id="2291215"/>
    <lineage>
        <taxon>Bacteria</taxon>
        <taxon>Bacillati</taxon>
        <taxon>Actinomycetota</taxon>
        <taxon>Actinomycetes</taxon>
        <taxon>Pseudonocardiales</taxon>
        <taxon>Pseudonocardiaceae</taxon>
        <taxon>Actinomycetospora</taxon>
    </lineage>
</organism>
<protein>
    <submittedName>
        <fullName evidence="2">Heme-binding protein</fullName>
    </submittedName>
</protein>
<gene>
    <name evidence="2" type="ORF">LQ327_17950</name>
</gene>
<dbReference type="EMBL" id="JAJNDB010000003">
    <property type="protein sequence ID" value="MCD2195255.1"/>
    <property type="molecule type" value="Genomic_DNA"/>
</dbReference>
<dbReference type="InterPro" id="IPR047975">
    <property type="entry name" value="Heme_bind_FMP"/>
</dbReference>
<keyword evidence="3" id="KW-1185">Reference proteome</keyword>
<dbReference type="RefSeq" id="WP_230736113.1">
    <property type="nucleotide sequence ID" value="NZ_JAJNDB010000003.1"/>
</dbReference>
<comment type="caution">
    <text evidence="2">The sequence shown here is derived from an EMBL/GenBank/DDBJ whole genome shotgun (WGS) entry which is preliminary data.</text>
</comment>
<evidence type="ECO:0000313" key="2">
    <source>
        <dbReference type="EMBL" id="MCD2195255.1"/>
    </source>
</evidence>
<reference evidence="2 3" key="1">
    <citation type="submission" date="2021-11" db="EMBL/GenBank/DDBJ databases">
        <title>Draft genome sequence of Actinomycetospora sp. SF1 isolated from the rhizosphere soil.</title>
        <authorList>
            <person name="Duangmal K."/>
            <person name="Chantavorakit T."/>
        </authorList>
    </citation>
    <scope>NUCLEOTIDE SEQUENCE [LARGE SCALE GENOMIC DNA]</scope>
    <source>
        <strain evidence="2 3">TBRC 5722</strain>
    </source>
</reference>
<dbReference type="Proteomes" id="UP001199469">
    <property type="component" value="Unassembled WGS sequence"/>
</dbReference>
<accession>A0ABS8PAG8</accession>
<proteinExistence type="predicted"/>
<feature type="region of interest" description="Disordered" evidence="1">
    <location>
        <begin position="66"/>
        <end position="89"/>
    </location>
</feature>
<name>A0ABS8PAG8_9PSEU</name>